<gene>
    <name evidence="2" type="ORF">GIS00_13670</name>
</gene>
<proteinExistence type="predicted"/>
<reference evidence="2 3" key="1">
    <citation type="submission" date="2019-11" db="EMBL/GenBank/DDBJ databases">
        <authorList>
            <person name="Jiang L.-Q."/>
        </authorList>
    </citation>
    <scope>NUCLEOTIDE SEQUENCE [LARGE SCALE GENOMIC DNA]</scope>
    <source>
        <strain evidence="2 3">YIM 132087</strain>
    </source>
</reference>
<comment type="caution">
    <text evidence="2">The sequence shown here is derived from an EMBL/GenBank/DDBJ whole genome shotgun (WGS) entry which is preliminary data.</text>
</comment>
<dbReference type="Proteomes" id="UP000460221">
    <property type="component" value="Unassembled WGS sequence"/>
</dbReference>
<dbReference type="AlphaFoldDB" id="A0A7K1FLK8"/>
<dbReference type="Pfam" id="PF19694">
    <property type="entry name" value="DUF6194"/>
    <property type="match status" value="1"/>
</dbReference>
<name>A0A7K1FLK8_9ACTN</name>
<keyword evidence="3" id="KW-1185">Reference proteome</keyword>
<accession>A0A7K1FLK8</accession>
<dbReference type="EMBL" id="WLYK01000005">
    <property type="protein sequence ID" value="MTD14988.1"/>
    <property type="molecule type" value="Genomic_DNA"/>
</dbReference>
<evidence type="ECO:0000259" key="1">
    <source>
        <dbReference type="Pfam" id="PF19694"/>
    </source>
</evidence>
<feature type="domain" description="DUF6194" evidence="1">
    <location>
        <begin position="1"/>
        <end position="146"/>
    </location>
</feature>
<sequence>MDELIAEVRTFEGSLVVVPARGGEFPEIAWGDAFMYYAPDGVMPREQPYGTIIVKDYPDDDRSGLDYPTRWRVNIRVDDESFERLVGLPRRQLPDTWDVSATDTFFAHPVYGSLGWVCVISPDSTGGEVVDLLRLGHDKARRHARRGAGG</sequence>
<dbReference type="InterPro" id="IPR045676">
    <property type="entry name" value="DUF6194"/>
</dbReference>
<evidence type="ECO:0000313" key="2">
    <source>
        <dbReference type="EMBL" id="MTD14988.1"/>
    </source>
</evidence>
<protein>
    <recommendedName>
        <fullName evidence="1">DUF6194 domain-containing protein</fullName>
    </recommendedName>
</protein>
<evidence type="ECO:0000313" key="3">
    <source>
        <dbReference type="Proteomes" id="UP000460221"/>
    </source>
</evidence>
<organism evidence="2 3">
    <name type="scientific">Nakamurella alba</name>
    <dbReference type="NCBI Taxonomy" id="2665158"/>
    <lineage>
        <taxon>Bacteria</taxon>
        <taxon>Bacillati</taxon>
        <taxon>Actinomycetota</taxon>
        <taxon>Actinomycetes</taxon>
        <taxon>Nakamurellales</taxon>
        <taxon>Nakamurellaceae</taxon>
        <taxon>Nakamurella</taxon>
    </lineage>
</organism>